<dbReference type="PANTHER" id="PTHR42713:SF3">
    <property type="entry name" value="TRANSCRIPTIONAL REGULATORY PROTEIN HPTR"/>
    <property type="match status" value="1"/>
</dbReference>
<dbReference type="PANTHER" id="PTHR42713">
    <property type="entry name" value="HISTIDINE KINASE-RELATED"/>
    <property type="match status" value="1"/>
</dbReference>
<dbReference type="EMBL" id="JBHLVF010000012">
    <property type="protein sequence ID" value="MFC0391806.1"/>
    <property type="molecule type" value="Genomic_DNA"/>
</dbReference>
<dbReference type="Pfam" id="PF12833">
    <property type="entry name" value="HTH_18"/>
    <property type="match status" value="1"/>
</dbReference>
<keyword evidence="7" id="KW-0804">Transcription</keyword>
<name>A0ABV6J7J1_9BACL</name>
<accession>A0ABV6J7J1</accession>
<feature type="modified residue" description="4-aspartylphosphate" evidence="8">
    <location>
        <position position="54"/>
    </location>
</feature>
<keyword evidence="2" id="KW-0963">Cytoplasm</keyword>
<dbReference type="InterPro" id="IPR018060">
    <property type="entry name" value="HTH_AraC"/>
</dbReference>
<keyword evidence="12" id="KW-1185">Reference proteome</keyword>
<dbReference type="SUPFAM" id="SSF52172">
    <property type="entry name" value="CheY-like"/>
    <property type="match status" value="1"/>
</dbReference>
<dbReference type="InterPro" id="IPR011006">
    <property type="entry name" value="CheY-like_superfamily"/>
</dbReference>
<keyword evidence="4" id="KW-0902">Two-component regulatory system</keyword>
<evidence type="ECO:0000256" key="4">
    <source>
        <dbReference type="ARBA" id="ARBA00023012"/>
    </source>
</evidence>
<feature type="domain" description="Response regulatory" evidence="10">
    <location>
        <begin position="2"/>
        <end position="119"/>
    </location>
</feature>
<dbReference type="InterPro" id="IPR051552">
    <property type="entry name" value="HptR"/>
</dbReference>
<keyword evidence="3 8" id="KW-0597">Phosphoprotein</keyword>
<evidence type="ECO:0000259" key="10">
    <source>
        <dbReference type="PROSITE" id="PS50110"/>
    </source>
</evidence>
<dbReference type="SMART" id="SM00448">
    <property type="entry name" value="REC"/>
    <property type="match status" value="1"/>
</dbReference>
<proteinExistence type="predicted"/>
<dbReference type="Gene3D" id="1.10.10.60">
    <property type="entry name" value="Homeodomain-like"/>
    <property type="match status" value="2"/>
</dbReference>
<dbReference type="InterPro" id="IPR001789">
    <property type="entry name" value="Sig_transdc_resp-reg_receiver"/>
</dbReference>
<reference evidence="11 12" key="1">
    <citation type="submission" date="2024-09" db="EMBL/GenBank/DDBJ databases">
        <authorList>
            <person name="Sun Q."/>
            <person name="Mori K."/>
        </authorList>
    </citation>
    <scope>NUCLEOTIDE SEQUENCE [LARGE SCALE GENOMIC DNA]</scope>
    <source>
        <strain evidence="11 12">CCM 4839</strain>
    </source>
</reference>
<dbReference type="Pfam" id="PF00072">
    <property type="entry name" value="Response_reg"/>
    <property type="match status" value="1"/>
</dbReference>
<comment type="caution">
    <text evidence="11">The sequence shown here is derived from an EMBL/GenBank/DDBJ whole genome shotgun (WGS) entry which is preliminary data.</text>
</comment>
<dbReference type="PROSITE" id="PS50110">
    <property type="entry name" value="RESPONSE_REGULATORY"/>
    <property type="match status" value="1"/>
</dbReference>
<organism evidence="11 12">
    <name type="scientific">Paenibacillus mendelii</name>
    <dbReference type="NCBI Taxonomy" id="206163"/>
    <lineage>
        <taxon>Bacteria</taxon>
        <taxon>Bacillati</taxon>
        <taxon>Bacillota</taxon>
        <taxon>Bacilli</taxon>
        <taxon>Bacillales</taxon>
        <taxon>Paenibacillaceae</taxon>
        <taxon>Paenibacillus</taxon>
    </lineage>
</organism>
<gene>
    <name evidence="11" type="ORF">ACFFJ8_10560</name>
</gene>
<dbReference type="CDD" id="cd17536">
    <property type="entry name" value="REC_YesN-like"/>
    <property type="match status" value="1"/>
</dbReference>
<dbReference type="PROSITE" id="PS01124">
    <property type="entry name" value="HTH_ARAC_FAMILY_2"/>
    <property type="match status" value="1"/>
</dbReference>
<sequence length="538" mass="62058">MKVMIVEDEPLLRQGLISKIKWQSLNLQLEGEAGDGIEALHKLEECKPDIVLTDVRMPGIDGLQFIQRARQDYPRIKFVIISGYGEFDYVREAMKHSVKDYLLKPVDGEMLNHLLFELREELHREQIEDHNRIHLEELGQLYLRGNLQSTDHILTRFLTDPDLEHSLEGLPPSLTKRRYFTAATAKIAYRRDEQDQWEQDCSLARFSVHNVMQNGLSAASPEEASLTVFKHAHKLDEVILFFGYEEEVTMYKVKKNLHLLLEWIQENLGIHLSIGIGAAKESYQLLPLAYMESQKMLKNRLLDGDGKLYCADDARPAPITASPLLNEHTGRMLLGLLEAGKHITFMNAVEELMRGSLDSDNRYEHFEYLYTEVIHIIRKHAYKSGVQLPITALSAPLADLEFASDWLDVKALLEDQLNGLAELTTDRFGDRSSDAIIDSVRQYVSQHYAEELTLQWVSDTYFIHPNYFSRRFKQITGSCFNDYLTRIRVERSKDLLATTTLRINLISQMVGYEDQNYFCNVFRKVTGSSPTCYRKENS</sequence>
<protein>
    <submittedName>
        <fullName evidence="11">Response regulator</fullName>
    </submittedName>
</protein>
<keyword evidence="6" id="KW-0238">DNA-binding</keyword>
<comment type="subcellular location">
    <subcellularLocation>
        <location evidence="1">Cytoplasm</location>
    </subcellularLocation>
</comment>
<evidence type="ECO:0000256" key="1">
    <source>
        <dbReference type="ARBA" id="ARBA00004496"/>
    </source>
</evidence>
<feature type="domain" description="HTH araC/xylS-type" evidence="9">
    <location>
        <begin position="438"/>
        <end position="536"/>
    </location>
</feature>
<evidence type="ECO:0000313" key="11">
    <source>
        <dbReference type="EMBL" id="MFC0391806.1"/>
    </source>
</evidence>
<dbReference type="RefSeq" id="WP_204821231.1">
    <property type="nucleotide sequence ID" value="NZ_JANHOF010000011.1"/>
</dbReference>
<dbReference type="Proteomes" id="UP001589818">
    <property type="component" value="Unassembled WGS sequence"/>
</dbReference>
<evidence type="ECO:0000256" key="2">
    <source>
        <dbReference type="ARBA" id="ARBA00022490"/>
    </source>
</evidence>
<evidence type="ECO:0000256" key="5">
    <source>
        <dbReference type="ARBA" id="ARBA00023015"/>
    </source>
</evidence>
<evidence type="ECO:0000259" key="9">
    <source>
        <dbReference type="PROSITE" id="PS01124"/>
    </source>
</evidence>
<evidence type="ECO:0000313" key="12">
    <source>
        <dbReference type="Proteomes" id="UP001589818"/>
    </source>
</evidence>
<evidence type="ECO:0000256" key="8">
    <source>
        <dbReference type="PROSITE-ProRule" id="PRU00169"/>
    </source>
</evidence>
<evidence type="ECO:0000256" key="7">
    <source>
        <dbReference type="ARBA" id="ARBA00023163"/>
    </source>
</evidence>
<dbReference type="InterPro" id="IPR009057">
    <property type="entry name" value="Homeodomain-like_sf"/>
</dbReference>
<evidence type="ECO:0000256" key="3">
    <source>
        <dbReference type="ARBA" id="ARBA00022553"/>
    </source>
</evidence>
<evidence type="ECO:0000256" key="6">
    <source>
        <dbReference type="ARBA" id="ARBA00023125"/>
    </source>
</evidence>
<dbReference type="Gene3D" id="3.40.50.2300">
    <property type="match status" value="1"/>
</dbReference>
<dbReference type="SUPFAM" id="SSF46689">
    <property type="entry name" value="Homeodomain-like"/>
    <property type="match status" value="2"/>
</dbReference>
<dbReference type="SMART" id="SM00342">
    <property type="entry name" value="HTH_ARAC"/>
    <property type="match status" value="1"/>
</dbReference>
<keyword evidence="5" id="KW-0805">Transcription regulation</keyword>